<keyword evidence="2" id="KW-0732">Signal</keyword>
<accession>A0AAD5YDL9</accession>
<sequence length="201" mass="20734">MFSFKSLAFAAAVAFGIFTTAYAAPTVGSELVSRCDSGCRSVPVILAEVQAQITPLALELKYLTKANATVEVITPICSEMKEIFAGAIVEVNLLIGASVSVILAGCTVAELSALIGGILCLVFGVIGHVLAIVDVALYVVVCALLTAVAEVLGSLILVVINLCGGLLVGLVLAIVAHIVVVIDVILKLKVHVLINLFGLHL</sequence>
<name>A0AAD5YDL9_9APHY</name>
<gene>
    <name evidence="3" type="ORF">NLI96_g5738</name>
</gene>
<evidence type="ECO:0000256" key="2">
    <source>
        <dbReference type="SAM" id="SignalP"/>
    </source>
</evidence>
<evidence type="ECO:0000256" key="1">
    <source>
        <dbReference type="SAM" id="Phobius"/>
    </source>
</evidence>
<comment type="caution">
    <text evidence="3">The sequence shown here is derived from an EMBL/GenBank/DDBJ whole genome shotgun (WGS) entry which is preliminary data.</text>
</comment>
<dbReference type="Proteomes" id="UP001212997">
    <property type="component" value="Unassembled WGS sequence"/>
</dbReference>
<dbReference type="EMBL" id="JANAWD010000195">
    <property type="protein sequence ID" value="KAJ3484278.1"/>
    <property type="molecule type" value="Genomic_DNA"/>
</dbReference>
<proteinExistence type="predicted"/>
<reference evidence="3" key="1">
    <citation type="submission" date="2022-07" db="EMBL/GenBank/DDBJ databases">
        <title>Genome Sequence of Physisporinus lineatus.</title>
        <authorList>
            <person name="Buettner E."/>
        </authorList>
    </citation>
    <scope>NUCLEOTIDE SEQUENCE</scope>
    <source>
        <strain evidence="3">VT162</strain>
    </source>
</reference>
<keyword evidence="1" id="KW-0812">Transmembrane</keyword>
<evidence type="ECO:0000313" key="3">
    <source>
        <dbReference type="EMBL" id="KAJ3484278.1"/>
    </source>
</evidence>
<keyword evidence="4" id="KW-1185">Reference proteome</keyword>
<feature type="chain" id="PRO_5042095960" description="Transmembrane protein" evidence="2">
    <location>
        <begin position="24"/>
        <end position="201"/>
    </location>
</feature>
<feature type="transmembrane region" description="Helical" evidence="1">
    <location>
        <begin position="111"/>
        <end position="131"/>
    </location>
</feature>
<keyword evidence="1" id="KW-1133">Transmembrane helix</keyword>
<evidence type="ECO:0000313" key="4">
    <source>
        <dbReference type="Proteomes" id="UP001212997"/>
    </source>
</evidence>
<evidence type="ECO:0008006" key="5">
    <source>
        <dbReference type="Google" id="ProtNLM"/>
    </source>
</evidence>
<feature type="transmembrane region" description="Helical" evidence="1">
    <location>
        <begin position="166"/>
        <end position="186"/>
    </location>
</feature>
<feature type="signal peptide" evidence="2">
    <location>
        <begin position="1"/>
        <end position="23"/>
    </location>
</feature>
<dbReference type="AlphaFoldDB" id="A0AAD5YDL9"/>
<feature type="transmembrane region" description="Helical" evidence="1">
    <location>
        <begin position="83"/>
        <end position="104"/>
    </location>
</feature>
<organism evidence="3 4">
    <name type="scientific">Meripilus lineatus</name>
    <dbReference type="NCBI Taxonomy" id="2056292"/>
    <lineage>
        <taxon>Eukaryota</taxon>
        <taxon>Fungi</taxon>
        <taxon>Dikarya</taxon>
        <taxon>Basidiomycota</taxon>
        <taxon>Agaricomycotina</taxon>
        <taxon>Agaricomycetes</taxon>
        <taxon>Polyporales</taxon>
        <taxon>Meripilaceae</taxon>
        <taxon>Meripilus</taxon>
    </lineage>
</organism>
<protein>
    <recommendedName>
        <fullName evidence="5">Transmembrane protein</fullName>
    </recommendedName>
</protein>
<keyword evidence="1" id="KW-0472">Membrane</keyword>
<feature type="transmembrane region" description="Helical" evidence="1">
    <location>
        <begin position="137"/>
        <end position="159"/>
    </location>
</feature>